<dbReference type="CDD" id="cd00616">
    <property type="entry name" value="AHBA_syn"/>
    <property type="match status" value="1"/>
</dbReference>
<evidence type="ECO:0000256" key="2">
    <source>
        <dbReference type="PIRSR" id="PIRSR000390-1"/>
    </source>
</evidence>
<dbReference type="GO" id="GO:0000271">
    <property type="term" value="P:polysaccharide biosynthetic process"/>
    <property type="evidence" value="ECO:0007669"/>
    <property type="project" value="TreeGrafter"/>
</dbReference>
<dbReference type="PANTHER" id="PTHR30244">
    <property type="entry name" value="TRANSAMINASE"/>
    <property type="match status" value="1"/>
</dbReference>
<evidence type="ECO:0000256" key="1">
    <source>
        <dbReference type="ARBA" id="ARBA00037999"/>
    </source>
</evidence>
<dbReference type="OrthoDB" id="9768668at2"/>
<feature type="modified residue" description="N6-(pyridoxal phosphate)lysine" evidence="3">
    <location>
        <position position="189"/>
    </location>
</feature>
<proteinExistence type="inferred from homology"/>
<evidence type="ECO:0000256" key="4">
    <source>
        <dbReference type="RuleBase" id="RU004508"/>
    </source>
</evidence>
<reference evidence="5 6" key="1">
    <citation type="submission" date="2018-09" db="EMBL/GenBank/DDBJ databases">
        <authorList>
            <person name="Zhu H."/>
        </authorList>
    </citation>
    <scope>NUCLEOTIDE SEQUENCE [LARGE SCALE GENOMIC DNA]</scope>
    <source>
        <strain evidence="5 6">K2R01-6</strain>
    </source>
</reference>
<keyword evidence="5" id="KW-0808">Transferase</keyword>
<dbReference type="Pfam" id="PF01041">
    <property type="entry name" value="DegT_DnrJ_EryC1"/>
    <property type="match status" value="1"/>
</dbReference>
<evidence type="ECO:0000256" key="3">
    <source>
        <dbReference type="PIRSR" id="PIRSR000390-2"/>
    </source>
</evidence>
<evidence type="ECO:0000313" key="6">
    <source>
        <dbReference type="Proteomes" id="UP000286100"/>
    </source>
</evidence>
<dbReference type="Proteomes" id="UP000286100">
    <property type="component" value="Unassembled WGS sequence"/>
</dbReference>
<organism evidence="5 6">
    <name type="scientific">Sphingomonas cavernae</name>
    <dbReference type="NCBI Taxonomy" id="2320861"/>
    <lineage>
        <taxon>Bacteria</taxon>
        <taxon>Pseudomonadati</taxon>
        <taxon>Pseudomonadota</taxon>
        <taxon>Alphaproteobacteria</taxon>
        <taxon>Sphingomonadales</taxon>
        <taxon>Sphingomonadaceae</taxon>
        <taxon>Sphingomonas</taxon>
    </lineage>
</organism>
<dbReference type="PIRSF" id="PIRSF000390">
    <property type="entry name" value="PLP_StrS"/>
    <property type="match status" value="1"/>
</dbReference>
<gene>
    <name evidence="5" type="ORF">D3876_04880</name>
</gene>
<dbReference type="GO" id="GO:0030170">
    <property type="term" value="F:pyridoxal phosphate binding"/>
    <property type="evidence" value="ECO:0007669"/>
    <property type="project" value="TreeGrafter"/>
</dbReference>
<feature type="active site" description="Proton acceptor" evidence="2">
    <location>
        <position position="189"/>
    </location>
</feature>
<dbReference type="SUPFAM" id="SSF53383">
    <property type="entry name" value="PLP-dependent transferases"/>
    <property type="match status" value="1"/>
</dbReference>
<dbReference type="InterPro" id="IPR015424">
    <property type="entry name" value="PyrdxlP-dep_Trfase"/>
</dbReference>
<dbReference type="Gene3D" id="3.40.640.10">
    <property type="entry name" value="Type I PLP-dependent aspartate aminotransferase-like (Major domain)"/>
    <property type="match status" value="1"/>
</dbReference>
<accession>A0A418WSK0</accession>
<sequence>MPHLRSAIRSHWPVYADDEIEAVVEILRSGRVNALHHGEHCQAFEEAFATMCGMPHAIALANGTLALELALRALGIGPGDEVIVPARTFIASASCVIACGATPIFADVDPDTQNLNAETVAAVMTPRTRAIVAVHLAGYPCPMDELIVLSDSYGIKIVEDCAQAHGARFNGRPVGSFGDAAVFSFCTDKIISTGGEGGMLLLRDDAVWSRAWSYKDHGKSHALTMGQTPGAAFKWLHESFGSNYRMTEMQAAIGLRQLEKLPSWLADRANHAKILDDALSGLAAVRLIPPPEGISPAYYKYYAFIRPEWLSPGWSRDAIIGAAIDAGLPCQSGICPEIYREQAFVRAGLGPESPRPTALRLGQTSLMLPIDQTLDEDMVSEMGNVLREIIVMATAEERAA</sequence>
<comment type="caution">
    <text evidence="5">The sequence shown here is derived from an EMBL/GenBank/DDBJ whole genome shotgun (WGS) entry which is preliminary data.</text>
</comment>
<keyword evidence="6" id="KW-1185">Reference proteome</keyword>
<dbReference type="EMBL" id="QYUM01000002">
    <property type="protein sequence ID" value="RJF94252.1"/>
    <property type="molecule type" value="Genomic_DNA"/>
</dbReference>
<evidence type="ECO:0000313" key="5">
    <source>
        <dbReference type="EMBL" id="RJF94252.1"/>
    </source>
</evidence>
<dbReference type="GO" id="GO:0008483">
    <property type="term" value="F:transaminase activity"/>
    <property type="evidence" value="ECO:0007669"/>
    <property type="project" value="UniProtKB-KW"/>
</dbReference>
<name>A0A418WSK0_9SPHN</name>
<dbReference type="PANTHER" id="PTHR30244:SF34">
    <property type="entry name" value="DTDP-4-AMINO-4,6-DIDEOXYGALACTOSE TRANSAMINASE"/>
    <property type="match status" value="1"/>
</dbReference>
<dbReference type="InterPro" id="IPR000653">
    <property type="entry name" value="DegT/StrS_aminotransferase"/>
</dbReference>
<keyword evidence="3 4" id="KW-0663">Pyridoxal phosphate</keyword>
<keyword evidence="5" id="KW-0032">Aminotransferase</keyword>
<protein>
    <submittedName>
        <fullName evidence="5">DegT/DnrJ/EryC1/StrS aminotransferase family protein</fullName>
    </submittedName>
</protein>
<dbReference type="InterPro" id="IPR015421">
    <property type="entry name" value="PyrdxlP-dep_Trfase_major"/>
</dbReference>
<comment type="similarity">
    <text evidence="1 4">Belongs to the DegT/DnrJ/EryC1 family.</text>
</comment>
<dbReference type="InterPro" id="IPR015422">
    <property type="entry name" value="PyrdxlP-dep_Trfase_small"/>
</dbReference>
<dbReference type="AlphaFoldDB" id="A0A418WSK0"/>
<dbReference type="Gene3D" id="3.90.1150.10">
    <property type="entry name" value="Aspartate Aminotransferase, domain 1"/>
    <property type="match status" value="1"/>
</dbReference>